<feature type="transmembrane region" description="Helical" evidence="7">
    <location>
        <begin position="591"/>
        <end position="614"/>
    </location>
</feature>
<dbReference type="InterPro" id="IPR051679">
    <property type="entry name" value="DASS-Related_Transporters"/>
</dbReference>
<evidence type="ECO:0000256" key="7">
    <source>
        <dbReference type="SAM" id="Phobius"/>
    </source>
</evidence>
<feature type="transmembrane region" description="Helical" evidence="7">
    <location>
        <begin position="403"/>
        <end position="423"/>
    </location>
</feature>
<gene>
    <name evidence="9" type="ORF">OKA04_02670</name>
</gene>
<evidence type="ECO:0000313" key="10">
    <source>
        <dbReference type="Proteomes" id="UP001207930"/>
    </source>
</evidence>
<dbReference type="Pfam" id="PF02080">
    <property type="entry name" value="TrkA_C"/>
    <property type="match status" value="2"/>
</dbReference>
<dbReference type="Pfam" id="PF03600">
    <property type="entry name" value="CitMHS"/>
    <property type="match status" value="1"/>
</dbReference>
<reference evidence="9 10" key="1">
    <citation type="submission" date="2022-10" db="EMBL/GenBank/DDBJ databases">
        <title>Luteolibacter flavescens strain MCCC 1K03193, whole genome shotgun sequencing project.</title>
        <authorList>
            <person name="Zhao G."/>
            <person name="Shen L."/>
        </authorList>
    </citation>
    <scope>NUCLEOTIDE SEQUENCE [LARGE SCALE GENOMIC DNA]</scope>
    <source>
        <strain evidence="9 10">MCCC 1K03193</strain>
    </source>
</reference>
<comment type="subcellular location">
    <subcellularLocation>
        <location evidence="1">Membrane</location>
        <topology evidence="1">Multi-pass membrane protein</topology>
    </subcellularLocation>
</comment>
<keyword evidence="10" id="KW-1185">Reference proteome</keyword>
<comment type="caution">
    <text evidence="9">The sequence shown here is derived from an EMBL/GenBank/DDBJ whole genome shotgun (WGS) entry which is preliminary data.</text>
</comment>
<feature type="transmembrane region" description="Helical" evidence="7">
    <location>
        <begin position="553"/>
        <end position="571"/>
    </location>
</feature>
<dbReference type="PANTHER" id="PTHR43652:SF2">
    <property type="entry name" value="BASIC AMINO ACID ANTIPORTER YFCC-RELATED"/>
    <property type="match status" value="1"/>
</dbReference>
<evidence type="ECO:0000256" key="2">
    <source>
        <dbReference type="ARBA" id="ARBA00022448"/>
    </source>
</evidence>
<evidence type="ECO:0000256" key="6">
    <source>
        <dbReference type="ARBA" id="ARBA00023136"/>
    </source>
</evidence>
<organism evidence="9 10">
    <name type="scientific">Luteolibacter flavescens</name>
    <dbReference type="NCBI Taxonomy" id="1859460"/>
    <lineage>
        <taxon>Bacteria</taxon>
        <taxon>Pseudomonadati</taxon>
        <taxon>Verrucomicrobiota</taxon>
        <taxon>Verrucomicrobiia</taxon>
        <taxon>Verrucomicrobiales</taxon>
        <taxon>Verrucomicrobiaceae</taxon>
        <taxon>Luteolibacter</taxon>
    </lineage>
</organism>
<keyword evidence="6 7" id="KW-0472">Membrane</keyword>
<keyword evidence="5 7" id="KW-1133">Transmembrane helix</keyword>
<sequence>MTFEIGLTLAVIVLTLVAFIREWAAPDVIALTVLVGVVALGLVGMNDMSSVFRNEAPLAIAALFIIGGALEASGAVDHIGRVLRDKLPSNTRKAMLAFALLTAFFSAWMNNTAIVAILLPVALGFARNRDIAPSRLLMPLSYASILGGCCTLIGTSTNLLVNGTLKDMKMEPMTMFQLAPIGIPLSIAGIAYLTIFGPKLIPSRTTISGSLEIKERATPLYHILIGENSPLVGKRLSETPLFDRGRHVHIMEVRRKGAREMHGLNTLTIEKNDRFLIALHGRRGKAGKAEDLCEEIGANLLSTIDGVVTELVVRDEASLAGQTLARSDFRQRYNSVVMAVHRNGVNITNQLAEIPLEGGDTLLVITALNNLDALESTRDFILTDAPEDSPVTTVNKKPPHHAWVSWAVLIGVVLIATLTDLLGGEQGVFKWLPVIPIHFAAMVGALVLLWSKIVTPREAYGSIDWQVLLMLYGLLGLGLAMQSTGTAKWLAESMVDVANGFVTPEWMPIVMLWMIFLLTLLLTEVLSNNATAVMMVPIVVTLAASLGVSHWPYVMAVTVAASTAFALPMGYQTHMMVYGPGGFKFSDFLRVGIPLNIICWIVSCLLIPIVWPFYP</sequence>
<feature type="transmembrane region" description="Helical" evidence="7">
    <location>
        <begin position="175"/>
        <end position="195"/>
    </location>
</feature>
<evidence type="ECO:0000256" key="4">
    <source>
        <dbReference type="ARBA" id="ARBA00022737"/>
    </source>
</evidence>
<dbReference type="Gene3D" id="3.30.70.1450">
    <property type="entry name" value="Regulator of K+ conductance, C-terminal domain"/>
    <property type="match status" value="1"/>
</dbReference>
<dbReference type="SUPFAM" id="SSF116726">
    <property type="entry name" value="TrkA C-terminal domain-like"/>
    <property type="match status" value="2"/>
</dbReference>
<dbReference type="RefSeq" id="WP_264499572.1">
    <property type="nucleotide sequence ID" value="NZ_JAPDDS010000001.1"/>
</dbReference>
<dbReference type="Proteomes" id="UP001207930">
    <property type="component" value="Unassembled WGS sequence"/>
</dbReference>
<feature type="transmembrane region" description="Helical" evidence="7">
    <location>
        <begin position="28"/>
        <end position="46"/>
    </location>
</feature>
<feature type="transmembrane region" description="Helical" evidence="7">
    <location>
        <begin position="467"/>
        <end position="486"/>
    </location>
</feature>
<evidence type="ECO:0000256" key="3">
    <source>
        <dbReference type="ARBA" id="ARBA00022692"/>
    </source>
</evidence>
<dbReference type="PROSITE" id="PS51202">
    <property type="entry name" value="RCK_C"/>
    <property type="match status" value="1"/>
</dbReference>
<keyword evidence="3 7" id="KW-0812">Transmembrane</keyword>
<evidence type="ECO:0000256" key="1">
    <source>
        <dbReference type="ARBA" id="ARBA00004141"/>
    </source>
</evidence>
<dbReference type="InterPro" id="IPR004680">
    <property type="entry name" value="Cit_transptr-like_dom"/>
</dbReference>
<dbReference type="PANTHER" id="PTHR43652">
    <property type="entry name" value="BASIC AMINO ACID ANTIPORTER YFCC-RELATED"/>
    <property type="match status" value="1"/>
</dbReference>
<evidence type="ECO:0000256" key="5">
    <source>
        <dbReference type="ARBA" id="ARBA00022989"/>
    </source>
</evidence>
<name>A0ABT3FJ66_9BACT</name>
<feature type="transmembrane region" description="Helical" evidence="7">
    <location>
        <begin position="96"/>
        <end position="124"/>
    </location>
</feature>
<feature type="domain" description="RCK C-terminal" evidence="8">
    <location>
        <begin position="296"/>
        <end position="380"/>
    </location>
</feature>
<keyword evidence="4" id="KW-0677">Repeat</keyword>
<feature type="transmembrane region" description="Helical" evidence="7">
    <location>
        <begin position="435"/>
        <end position="455"/>
    </location>
</feature>
<feature type="transmembrane region" description="Helical" evidence="7">
    <location>
        <begin position="506"/>
        <end position="523"/>
    </location>
</feature>
<accession>A0ABT3FJ66</accession>
<evidence type="ECO:0000259" key="8">
    <source>
        <dbReference type="PROSITE" id="PS51202"/>
    </source>
</evidence>
<feature type="transmembrane region" description="Helical" evidence="7">
    <location>
        <begin position="58"/>
        <end position="76"/>
    </location>
</feature>
<dbReference type="EMBL" id="JAPDDS010000001">
    <property type="protein sequence ID" value="MCW1883614.1"/>
    <property type="molecule type" value="Genomic_DNA"/>
</dbReference>
<protein>
    <submittedName>
        <fullName evidence="9">SLC13 family permease</fullName>
    </submittedName>
</protein>
<evidence type="ECO:0000313" key="9">
    <source>
        <dbReference type="EMBL" id="MCW1883614.1"/>
    </source>
</evidence>
<feature type="transmembrane region" description="Helical" evidence="7">
    <location>
        <begin position="136"/>
        <end position="155"/>
    </location>
</feature>
<dbReference type="InterPro" id="IPR006037">
    <property type="entry name" value="RCK_C"/>
</dbReference>
<keyword evidence="2" id="KW-0813">Transport</keyword>
<proteinExistence type="predicted"/>
<dbReference type="InterPro" id="IPR036721">
    <property type="entry name" value="RCK_C_sf"/>
</dbReference>